<keyword evidence="3" id="KW-1185">Reference proteome</keyword>
<organism evidence="2 3">
    <name type="scientific">Aliikangiella marina</name>
    <dbReference type="NCBI Taxonomy" id="1712262"/>
    <lineage>
        <taxon>Bacteria</taxon>
        <taxon>Pseudomonadati</taxon>
        <taxon>Pseudomonadota</taxon>
        <taxon>Gammaproteobacteria</taxon>
        <taxon>Oceanospirillales</taxon>
        <taxon>Pleioneaceae</taxon>
        <taxon>Aliikangiella</taxon>
    </lineage>
</organism>
<dbReference type="InterPro" id="IPR002347">
    <property type="entry name" value="SDR_fam"/>
</dbReference>
<sequence>MDLNLKNKNALVCGSSQGMGKAIAIQLAEMGANVTLFARNLEVLNRVKAELANDGTQEHFAICADFSDPAAVGRAMDEQLSIVKEYHILINNTGGPAPGPANTAASEAFLAAFNQHLINNHQLAQKLIPGMKNAGFGRIINVISTSVKQPLPNLGVSNTVRGAVASWAKTMANELGQFGISVNNVLPGATNTVRLDAIIKNKAAKKGVSIEAMAEEEKSIIPMRRFGEAEEFANVVAFLASPAAAYVTGVSIPVDGGRTSCL</sequence>
<dbReference type="Proteomes" id="UP000317839">
    <property type="component" value="Unassembled WGS sequence"/>
</dbReference>
<dbReference type="PRINTS" id="PR00081">
    <property type="entry name" value="GDHRDH"/>
</dbReference>
<dbReference type="Gene3D" id="3.40.50.720">
    <property type="entry name" value="NAD(P)-binding Rossmann-like Domain"/>
    <property type="match status" value="1"/>
</dbReference>
<accession>A0A545T9H7</accession>
<dbReference type="AlphaFoldDB" id="A0A545T9H7"/>
<dbReference type="EMBL" id="VIKR01000003">
    <property type="protein sequence ID" value="TQV73855.1"/>
    <property type="molecule type" value="Genomic_DNA"/>
</dbReference>
<evidence type="ECO:0000313" key="3">
    <source>
        <dbReference type="Proteomes" id="UP000317839"/>
    </source>
</evidence>
<dbReference type="PANTHER" id="PTHR42879">
    <property type="entry name" value="3-OXOACYL-(ACYL-CARRIER-PROTEIN) REDUCTASE"/>
    <property type="match status" value="1"/>
</dbReference>
<comment type="similarity">
    <text evidence="1">Belongs to the short-chain dehydrogenases/reductases (SDR) family.</text>
</comment>
<dbReference type="SUPFAM" id="SSF51735">
    <property type="entry name" value="NAD(P)-binding Rossmann-fold domains"/>
    <property type="match status" value="1"/>
</dbReference>
<comment type="caution">
    <text evidence="2">The sequence shown here is derived from an EMBL/GenBank/DDBJ whole genome shotgun (WGS) entry which is preliminary data.</text>
</comment>
<dbReference type="Pfam" id="PF13561">
    <property type="entry name" value="adh_short_C2"/>
    <property type="match status" value="1"/>
</dbReference>
<evidence type="ECO:0000313" key="2">
    <source>
        <dbReference type="EMBL" id="TQV73855.1"/>
    </source>
</evidence>
<reference evidence="2 3" key="1">
    <citation type="submission" date="2019-06" db="EMBL/GenBank/DDBJ databases">
        <title>Draft genome of Aliikangiella marina GYP-15.</title>
        <authorList>
            <person name="Wang G."/>
        </authorList>
    </citation>
    <scope>NUCLEOTIDE SEQUENCE [LARGE SCALE GENOMIC DNA]</scope>
    <source>
        <strain evidence="2 3">GYP-15</strain>
    </source>
</reference>
<dbReference type="OrthoDB" id="9804774at2"/>
<name>A0A545T9H7_9GAMM</name>
<dbReference type="RefSeq" id="WP_142942563.1">
    <property type="nucleotide sequence ID" value="NZ_VIKR01000003.1"/>
</dbReference>
<dbReference type="CDD" id="cd05344">
    <property type="entry name" value="BKR_like_SDR_like"/>
    <property type="match status" value="1"/>
</dbReference>
<dbReference type="InterPro" id="IPR036291">
    <property type="entry name" value="NAD(P)-bd_dom_sf"/>
</dbReference>
<proteinExistence type="inferred from homology"/>
<protein>
    <submittedName>
        <fullName evidence="2">SDR family oxidoreductase</fullName>
    </submittedName>
</protein>
<dbReference type="PANTHER" id="PTHR42879:SF6">
    <property type="entry name" value="NADPH-DEPENDENT REDUCTASE BACG"/>
    <property type="match status" value="1"/>
</dbReference>
<gene>
    <name evidence="2" type="ORF">FLL45_13380</name>
</gene>
<dbReference type="InterPro" id="IPR050259">
    <property type="entry name" value="SDR"/>
</dbReference>
<evidence type="ECO:0000256" key="1">
    <source>
        <dbReference type="ARBA" id="ARBA00006484"/>
    </source>
</evidence>